<accession>A0A7S3VDD8</accession>
<dbReference type="SUPFAM" id="SSF55729">
    <property type="entry name" value="Acyl-CoA N-acyltransferases (Nat)"/>
    <property type="match status" value="1"/>
</dbReference>
<protein>
    <recommendedName>
        <fullName evidence="1">N-acetyltransferase domain-containing protein</fullName>
    </recommendedName>
</protein>
<dbReference type="GO" id="GO:0016747">
    <property type="term" value="F:acyltransferase activity, transferring groups other than amino-acyl groups"/>
    <property type="evidence" value="ECO:0007669"/>
    <property type="project" value="InterPro"/>
</dbReference>
<dbReference type="PROSITE" id="PS51186">
    <property type="entry name" value="GNAT"/>
    <property type="match status" value="1"/>
</dbReference>
<dbReference type="Gene3D" id="3.40.630.30">
    <property type="match status" value="1"/>
</dbReference>
<feature type="domain" description="N-acetyltransferase" evidence="1">
    <location>
        <begin position="164"/>
        <end position="250"/>
    </location>
</feature>
<dbReference type="PANTHER" id="PTHR42791">
    <property type="entry name" value="GNAT FAMILY ACETYLTRANSFERASE"/>
    <property type="match status" value="1"/>
</dbReference>
<dbReference type="EMBL" id="HBIO01023948">
    <property type="protein sequence ID" value="CAE0473560.1"/>
    <property type="molecule type" value="Transcribed_RNA"/>
</dbReference>
<dbReference type="InterPro" id="IPR052523">
    <property type="entry name" value="Trichothecene_AcTrans"/>
</dbReference>
<gene>
    <name evidence="2" type="ORF">CDEB00056_LOCUS18413</name>
</gene>
<proteinExistence type="predicted"/>
<dbReference type="CDD" id="cd04301">
    <property type="entry name" value="NAT_SF"/>
    <property type="match status" value="1"/>
</dbReference>
<dbReference type="InterPro" id="IPR016181">
    <property type="entry name" value="Acyl_CoA_acyltransferase"/>
</dbReference>
<reference evidence="2" key="1">
    <citation type="submission" date="2021-01" db="EMBL/GenBank/DDBJ databases">
        <authorList>
            <person name="Corre E."/>
            <person name="Pelletier E."/>
            <person name="Niang G."/>
            <person name="Scheremetjew M."/>
            <person name="Finn R."/>
            <person name="Kale V."/>
            <person name="Holt S."/>
            <person name="Cochrane G."/>
            <person name="Meng A."/>
            <person name="Brown T."/>
            <person name="Cohen L."/>
        </authorList>
    </citation>
    <scope>NUCLEOTIDE SEQUENCE</scope>
    <source>
        <strain evidence="2">MM31A-1</strain>
    </source>
</reference>
<sequence length="253" mass="28806">MIFCSKGKKLPNDILIKELLQSQYDLSVKLLDKSHENEMVETTSDAFSEDPMMQWIANIPESNQDKIGSILENNRWICRGMNRSVLSQKRGVMVGVMEGGQMAGAMSVIPSIHQPPGLLSWIIYATFQGGMPPYERSKAKYGEWAGKRLDSLDILTKKRKHIMKPYPKHIYLQQIGVRREFQGKGIGKKLFKTLFGAADSLQVPVYLETESEENVSLYQHFGFQTVETVLLSAKGDTSDEAKFKMWLMLRHPF</sequence>
<dbReference type="Pfam" id="PF00583">
    <property type="entry name" value="Acetyltransf_1"/>
    <property type="match status" value="1"/>
</dbReference>
<name>A0A7S3VDD8_9STRA</name>
<evidence type="ECO:0000259" key="1">
    <source>
        <dbReference type="PROSITE" id="PS51186"/>
    </source>
</evidence>
<organism evidence="2">
    <name type="scientific">Chaetoceros debilis</name>
    <dbReference type="NCBI Taxonomy" id="122233"/>
    <lineage>
        <taxon>Eukaryota</taxon>
        <taxon>Sar</taxon>
        <taxon>Stramenopiles</taxon>
        <taxon>Ochrophyta</taxon>
        <taxon>Bacillariophyta</taxon>
        <taxon>Coscinodiscophyceae</taxon>
        <taxon>Chaetocerotophycidae</taxon>
        <taxon>Chaetocerotales</taxon>
        <taxon>Chaetocerotaceae</taxon>
        <taxon>Chaetoceros</taxon>
    </lineage>
</organism>
<evidence type="ECO:0000313" key="2">
    <source>
        <dbReference type="EMBL" id="CAE0473560.1"/>
    </source>
</evidence>
<dbReference type="InterPro" id="IPR000182">
    <property type="entry name" value="GNAT_dom"/>
</dbReference>
<dbReference type="PANTHER" id="PTHR42791:SF1">
    <property type="entry name" value="N-ACETYLTRANSFERASE DOMAIN-CONTAINING PROTEIN"/>
    <property type="match status" value="1"/>
</dbReference>
<dbReference type="AlphaFoldDB" id="A0A7S3VDD8"/>